<dbReference type="AlphaFoldDB" id="A0AAD5CIC3"/>
<dbReference type="Proteomes" id="UP001206925">
    <property type="component" value="Unassembled WGS sequence"/>
</dbReference>
<sequence length="88" mass="10179">MTAAANETPDMELKFGRCDRTKCTEAKIIINDHVNNVYTNFYNQLLWNNNVETEFFPKSMLPELMVPVKSFPRDAKKRKTDHPSSDIA</sequence>
<accession>A0AAD5CIC3</accession>
<name>A0AAD5CIC3_AMBAR</name>
<reference evidence="1" key="1">
    <citation type="submission" date="2022-06" db="EMBL/GenBank/DDBJ databases">
        <title>Uncovering the hologenomic basis of an extraordinary plant invasion.</title>
        <authorList>
            <person name="Bieker V.C."/>
            <person name="Martin M.D."/>
            <person name="Gilbert T."/>
            <person name="Hodgins K."/>
            <person name="Battlay P."/>
            <person name="Petersen B."/>
            <person name="Wilson J."/>
        </authorList>
    </citation>
    <scope>NUCLEOTIDE SEQUENCE</scope>
    <source>
        <strain evidence="1">AA19_3_7</strain>
        <tissue evidence="1">Leaf</tissue>
    </source>
</reference>
<protein>
    <submittedName>
        <fullName evidence="1">Uncharacterized protein</fullName>
    </submittedName>
</protein>
<gene>
    <name evidence="1" type="ORF">M8C21_026444</name>
</gene>
<keyword evidence="2" id="KW-1185">Reference proteome</keyword>
<comment type="caution">
    <text evidence="1">The sequence shown here is derived from an EMBL/GenBank/DDBJ whole genome shotgun (WGS) entry which is preliminary data.</text>
</comment>
<organism evidence="1 2">
    <name type="scientific">Ambrosia artemisiifolia</name>
    <name type="common">Common ragweed</name>
    <dbReference type="NCBI Taxonomy" id="4212"/>
    <lineage>
        <taxon>Eukaryota</taxon>
        <taxon>Viridiplantae</taxon>
        <taxon>Streptophyta</taxon>
        <taxon>Embryophyta</taxon>
        <taxon>Tracheophyta</taxon>
        <taxon>Spermatophyta</taxon>
        <taxon>Magnoliopsida</taxon>
        <taxon>eudicotyledons</taxon>
        <taxon>Gunneridae</taxon>
        <taxon>Pentapetalae</taxon>
        <taxon>asterids</taxon>
        <taxon>campanulids</taxon>
        <taxon>Asterales</taxon>
        <taxon>Asteraceae</taxon>
        <taxon>Asteroideae</taxon>
        <taxon>Heliantheae alliance</taxon>
        <taxon>Heliantheae</taxon>
        <taxon>Ambrosia</taxon>
    </lineage>
</organism>
<proteinExistence type="predicted"/>
<evidence type="ECO:0000313" key="2">
    <source>
        <dbReference type="Proteomes" id="UP001206925"/>
    </source>
</evidence>
<evidence type="ECO:0000313" key="1">
    <source>
        <dbReference type="EMBL" id="KAI7742124.1"/>
    </source>
</evidence>
<dbReference type="EMBL" id="JAMZMK010008072">
    <property type="protein sequence ID" value="KAI7742124.1"/>
    <property type="molecule type" value="Genomic_DNA"/>
</dbReference>